<evidence type="ECO:0000313" key="3">
    <source>
        <dbReference type="Proteomes" id="UP000253426"/>
    </source>
</evidence>
<dbReference type="InterPro" id="IPR037883">
    <property type="entry name" value="Knr4/Smi1-like_sf"/>
</dbReference>
<reference evidence="2 3" key="1">
    <citation type="submission" date="2018-06" db="EMBL/GenBank/DDBJ databases">
        <title>Genomic Encyclopedia of Type Strains, Phase IV (KMG-IV): sequencing the most valuable type-strain genomes for metagenomic binning, comparative biology and taxonomic classification.</title>
        <authorList>
            <person name="Goeker M."/>
        </authorList>
    </citation>
    <scope>NUCLEOTIDE SEQUENCE [LARGE SCALE GENOMIC DNA]</scope>
    <source>
        <strain evidence="2 3">DSM 25532</strain>
    </source>
</reference>
<keyword evidence="3" id="KW-1185">Reference proteome</keyword>
<dbReference type="Gene3D" id="3.40.1580.10">
    <property type="entry name" value="SMI1/KNR4-like"/>
    <property type="match status" value="1"/>
</dbReference>
<feature type="domain" description="Knr4/Smi1-like" evidence="1">
    <location>
        <begin position="26"/>
        <end position="161"/>
    </location>
</feature>
<name>A0A366HPB2_9BACT</name>
<dbReference type="Proteomes" id="UP000253426">
    <property type="component" value="Unassembled WGS sequence"/>
</dbReference>
<dbReference type="InterPro" id="IPR018958">
    <property type="entry name" value="Knr4/Smi1-like_dom"/>
</dbReference>
<dbReference type="OrthoDB" id="6989522at2"/>
<dbReference type="PANTHER" id="PTHR47432">
    <property type="entry name" value="CELL WALL ASSEMBLY REGULATOR SMI1"/>
    <property type="match status" value="1"/>
</dbReference>
<dbReference type="AlphaFoldDB" id="A0A366HPB2"/>
<dbReference type="PANTHER" id="PTHR47432:SF1">
    <property type="entry name" value="CELL WALL ASSEMBLY REGULATOR SMI1"/>
    <property type="match status" value="1"/>
</dbReference>
<dbReference type="SMART" id="SM00860">
    <property type="entry name" value="SMI1_KNR4"/>
    <property type="match status" value="1"/>
</dbReference>
<sequence>MKALWLRIDKWLAEHAPEVLEGLNPPATLEQIRAAEKCLGCVFPQDVVDSFLVHDGARPGCGLWSGWDLLSLEGVVREWECWKELVNGGAFHQKKSVSDGDITDSWYDLKWIPLTYQSAGDNECLDLNPGKKGTVGQIISVYHDDPNRGVVASSYRAWMAAFADDLEAGGFVLDEDGCLSRFADRVDEWSPVEYTVWHLDNEVSADAHKVLRQFIQHGNTGELSATFDHIIAPPMIQPMAFTKWFGAKAKPCQPCCDDAVRTMVALEFVAEAIGRGHATTPAALTQWIRSGHTDAVKALQPVARRALDALQVLANSDAAWEVRASEWHAAAASLVRRFRT</sequence>
<gene>
    <name evidence="2" type="ORF">DES53_103348</name>
</gene>
<dbReference type="RefSeq" id="WP_113958473.1">
    <property type="nucleotide sequence ID" value="NZ_QNRR01000003.1"/>
</dbReference>
<dbReference type="EMBL" id="QNRR01000003">
    <property type="protein sequence ID" value="RBP45350.1"/>
    <property type="molecule type" value="Genomic_DNA"/>
</dbReference>
<protein>
    <submittedName>
        <fullName evidence="2">Cell wall assembly regulator SMI1</fullName>
    </submittedName>
</protein>
<dbReference type="SUPFAM" id="SSF160631">
    <property type="entry name" value="SMI1/KNR4-like"/>
    <property type="match status" value="1"/>
</dbReference>
<evidence type="ECO:0000313" key="2">
    <source>
        <dbReference type="EMBL" id="RBP45350.1"/>
    </source>
</evidence>
<comment type="caution">
    <text evidence="2">The sequence shown here is derived from an EMBL/GenBank/DDBJ whole genome shotgun (WGS) entry which is preliminary data.</text>
</comment>
<accession>A0A366HPB2</accession>
<organism evidence="2 3">
    <name type="scientific">Roseimicrobium gellanilyticum</name>
    <dbReference type="NCBI Taxonomy" id="748857"/>
    <lineage>
        <taxon>Bacteria</taxon>
        <taxon>Pseudomonadati</taxon>
        <taxon>Verrucomicrobiota</taxon>
        <taxon>Verrucomicrobiia</taxon>
        <taxon>Verrucomicrobiales</taxon>
        <taxon>Verrucomicrobiaceae</taxon>
        <taxon>Roseimicrobium</taxon>
    </lineage>
</organism>
<dbReference type="Pfam" id="PF09346">
    <property type="entry name" value="SMI1_KNR4"/>
    <property type="match status" value="1"/>
</dbReference>
<dbReference type="InterPro" id="IPR051873">
    <property type="entry name" value="KNR4/SMI1_regulator"/>
</dbReference>
<proteinExistence type="predicted"/>
<evidence type="ECO:0000259" key="1">
    <source>
        <dbReference type="SMART" id="SM00860"/>
    </source>
</evidence>